<organism evidence="1 5">
    <name type="scientific">Adineta steineri</name>
    <dbReference type="NCBI Taxonomy" id="433720"/>
    <lineage>
        <taxon>Eukaryota</taxon>
        <taxon>Metazoa</taxon>
        <taxon>Spiralia</taxon>
        <taxon>Gnathifera</taxon>
        <taxon>Rotifera</taxon>
        <taxon>Eurotatoria</taxon>
        <taxon>Bdelloidea</taxon>
        <taxon>Adinetida</taxon>
        <taxon>Adinetidae</taxon>
        <taxon>Adineta</taxon>
    </lineage>
</organism>
<evidence type="ECO:0000313" key="1">
    <source>
        <dbReference type="EMBL" id="CAF1010295.1"/>
    </source>
</evidence>
<dbReference type="Proteomes" id="UP000663845">
    <property type="component" value="Unassembled WGS sequence"/>
</dbReference>
<dbReference type="EMBL" id="CAJOAY010005450">
    <property type="protein sequence ID" value="CAF4108056.1"/>
    <property type="molecule type" value="Genomic_DNA"/>
</dbReference>
<evidence type="ECO:0000313" key="4">
    <source>
        <dbReference type="EMBL" id="CAF4108056.1"/>
    </source>
</evidence>
<gene>
    <name evidence="1" type="ORF">JYZ213_LOCUS16492</name>
    <name evidence="4" type="ORF">OKA104_LOCUS36050</name>
    <name evidence="3" type="ORF">OXD698_LOCUS21040</name>
    <name evidence="2" type="ORF">VCS650_LOCUS23324</name>
</gene>
<dbReference type="EMBL" id="CAJNOG010000148">
    <property type="protein sequence ID" value="CAF1010295.1"/>
    <property type="molecule type" value="Genomic_DNA"/>
</dbReference>
<dbReference type="AlphaFoldDB" id="A0A814HFW2"/>
<protein>
    <submittedName>
        <fullName evidence="1">Uncharacterized protein</fullName>
    </submittedName>
</protein>
<evidence type="ECO:0000313" key="3">
    <source>
        <dbReference type="EMBL" id="CAF3846926.1"/>
    </source>
</evidence>
<evidence type="ECO:0000313" key="2">
    <source>
        <dbReference type="EMBL" id="CAF1160432.1"/>
    </source>
</evidence>
<comment type="caution">
    <text evidence="1">The sequence shown here is derived from an EMBL/GenBank/DDBJ whole genome shotgun (WGS) entry which is preliminary data.</text>
</comment>
<name>A0A814HFW2_9BILA</name>
<dbReference type="Proteomes" id="UP000663881">
    <property type="component" value="Unassembled WGS sequence"/>
</dbReference>
<evidence type="ECO:0000313" key="5">
    <source>
        <dbReference type="Proteomes" id="UP000663845"/>
    </source>
</evidence>
<dbReference type="Proteomes" id="UP000663844">
    <property type="component" value="Unassembled WGS sequence"/>
</dbReference>
<accession>A0A814HFW2</accession>
<dbReference type="OrthoDB" id="10017215at2759"/>
<proteinExistence type="predicted"/>
<reference evidence="1" key="1">
    <citation type="submission" date="2021-02" db="EMBL/GenBank/DDBJ databases">
        <authorList>
            <person name="Nowell W R."/>
        </authorList>
    </citation>
    <scope>NUCLEOTIDE SEQUENCE</scope>
</reference>
<sequence>MTFTDIITSSSKCLSVDADLNKHDQHRTLKRLNTSILNLFSKYRPTDNFKKQDTNEELQKQNSLLQPPSALSRSISNKSMTFALVFDEIENQNKPKSFDQDKSQENEDLVIIVPNKYVNNEPNIINSNINIEPYPFRSELPTYSLPKSHSKKNLLHHLIHFHRPKKLRHPIKTNKSINTINRSRSAPTMLYSLSSSTNDSQSNQPLKKCHRWFKLPPLTRFFQLFVKNNPKQKSHRRKATTLRRYSEMIY</sequence>
<dbReference type="EMBL" id="CAJOAZ010001707">
    <property type="protein sequence ID" value="CAF3846926.1"/>
    <property type="molecule type" value="Genomic_DNA"/>
</dbReference>
<dbReference type="Proteomes" id="UP000663891">
    <property type="component" value="Unassembled WGS sequence"/>
</dbReference>
<dbReference type="EMBL" id="CAJNON010000273">
    <property type="protein sequence ID" value="CAF1160432.1"/>
    <property type="molecule type" value="Genomic_DNA"/>
</dbReference>